<organism evidence="2">
    <name type="scientific">Arundo donax</name>
    <name type="common">Giant reed</name>
    <name type="synonym">Donax arundinaceus</name>
    <dbReference type="NCBI Taxonomy" id="35708"/>
    <lineage>
        <taxon>Eukaryota</taxon>
        <taxon>Viridiplantae</taxon>
        <taxon>Streptophyta</taxon>
        <taxon>Embryophyta</taxon>
        <taxon>Tracheophyta</taxon>
        <taxon>Spermatophyta</taxon>
        <taxon>Magnoliopsida</taxon>
        <taxon>Liliopsida</taxon>
        <taxon>Poales</taxon>
        <taxon>Poaceae</taxon>
        <taxon>PACMAD clade</taxon>
        <taxon>Arundinoideae</taxon>
        <taxon>Arundineae</taxon>
        <taxon>Arundo</taxon>
    </lineage>
</organism>
<evidence type="ECO:0000256" key="1">
    <source>
        <dbReference type="SAM" id="MobiDB-lite"/>
    </source>
</evidence>
<feature type="compositionally biased region" description="Low complexity" evidence="1">
    <location>
        <begin position="34"/>
        <end position="48"/>
    </location>
</feature>
<dbReference type="EMBL" id="GBRH01280844">
    <property type="protein sequence ID" value="JAD17051.1"/>
    <property type="molecule type" value="Transcribed_RNA"/>
</dbReference>
<name>A0A0A8XT67_ARUDO</name>
<feature type="region of interest" description="Disordered" evidence="1">
    <location>
        <begin position="34"/>
        <end position="74"/>
    </location>
</feature>
<protein>
    <submittedName>
        <fullName evidence="2">Uncharacterized protein</fullName>
    </submittedName>
</protein>
<proteinExistence type="predicted"/>
<sequence length="213" mass="23580">MKPSAAPLSITLLKPSRPSLLGCIFTAGHLKQASAGSSTSTRASSGSGKDQTSSATGKPKEDHTSTLGGRGGYGDPHPPPFYKCEICRRRTAFYRIKCCRVVVCDFCGCYCDPEETDDEKVQVQVAEKEKLPEVKTDGEDLFLWQPFSFPADLMLCMAKREGPKLRYYFASIEDLMNPMIRSIRARVYSFVQQGINARSLSVTEEFLSRAQLS</sequence>
<evidence type="ECO:0000313" key="2">
    <source>
        <dbReference type="EMBL" id="JAD17051.1"/>
    </source>
</evidence>
<reference evidence="2" key="2">
    <citation type="journal article" date="2015" name="Data Brief">
        <title>Shoot transcriptome of the giant reed, Arundo donax.</title>
        <authorList>
            <person name="Barrero R.A."/>
            <person name="Guerrero F.D."/>
            <person name="Moolhuijzen P."/>
            <person name="Goolsby J.A."/>
            <person name="Tidwell J."/>
            <person name="Bellgard S.E."/>
            <person name="Bellgard M.I."/>
        </authorList>
    </citation>
    <scope>NUCLEOTIDE SEQUENCE</scope>
    <source>
        <tissue evidence="2">Shoot tissue taken approximately 20 cm above the soil surface</tissue>
    </source>
</reference>
<accession>A0A0A8XT67</accession>
<dbReference type="AlphaFoldDB" id="A0A0A8XT67"/>
<reference evidence="2" key="1">
    <citation type="submission" date="2014-09" db="EMBL/GenBank/DDBJ databases">
        <authorList>
            <person name="Magalhaes I.L.F."/>
            <person name="Oliveira U."/>
            <person name="Santos F.R."/>
            <person name="Vidigal T.H.D.A."/>
            <person name="Brescovit A.D."/>
            <person name="Santos A.J."/>
        </authorList>
    </citation>
    <scope>NUCLEOTIDE SEQUENCE</scope>
    <source>
        <tissue evidence="2">Shoot tissue taken approximately 20 cm above the soil surface</tissue>
    </source>
</reference>